<gene>
    <name evidence="1" type="ORF">BAVI_14079</name>
</gene>
<dbReference type="InterPro" id="IPR021145">
    <property type="entry name" value="Portal_protein_SPP1_Gp6-like"/>
</dbReference>
<comment type="caution">
    <text evidence="1">The sequence shown here is derived from an EMBL/GenBank/DDBJ whole genome shotgun (WGS) entry which is preliminary data.</text>
</comment>
<sequence length="431" mass="49659">MNRLENYIREKYDGQSDWFVQFVSEVHNQQRVMNVLDKKEYLNGNHKILQRQSYKYNGKEFNPRKIVLQYAKTLLNFQKAYLLQNPLTFTGNEKVVTELQRVNRKGKYDRINIKVLDKVLKYGGVAEYVYMDKGVIKSKLIDSSEGYPVYDHENELISFIEAYMSDGIEYYVVYEEDTVSKYNNAGGELRLTERYANLSGLPIVYHNENELSDTEGKSELDDWIAILDSMEDLISKYTDSFYKFMNPIPVAIGQQLKGEGLPTHVIGGGVTLDDGSDFKLVSNGLDYKSFEVIYKTLLQSLLDVSQTPAVSLNKTDISNLSEVSIKLLFQLANIKASINEQYMREGIEQRFEKIRKLLEYRGVKFSDDEFESLDMVFQYATPSNDKEIIENLKALREMGAISLEGILEDSPYTTDVQFEMNRIMSEGNNGK</sequence>
<keyword evidence="2" id="KW-1185">Reference proteome</keyword>
<proteinExistence type="predicted"/>
<protein>
    <submittedName>
        <fullName evidence="1">Portal protein SPP1</fullName>
    </submittedName>
</protein>
<evidence type="ECO:0000313" key="2">
    <source>
        <dbReference type="Proteomes" id="UP000018877"/>
    </source>
</evidence>
<dbReference type="EMBL" id="ALAN01000076">
    <property type="protein sequence ID" value="ETI68137.1"/>
    <property type="molecule type" value="Genomic_DNA"/>
</dbReference>
<dbReference type="Proteomes" id="UP000018877">
    <property type="component" value="Unassembled WGS sequence"/>
</dbReference>
<name>A0AB94IM33_9BACI</name>
<evidence type="ECO:0000313" key="1">
    <source>
        <dbReference type="EMBL" id="ETI68137.1"/>
    </source>
</evidence>
<reference evidence="1 2" key="1">
    <citation type="journal article" date="2014" name="Environ. Microbiol.">
        <title>The nitrate-ammonifying and nosZ-carrying bacterium Bacillus vireti is a potent source and sink for nitric and nitrous oxide under high nitrate conditions.</title>
        <authorList>
            <person name="Mania D."/>
            <person name="Heylen K."/>
            <person name="van Spanning R.J."/>
            <person name="Frostegard A."/>
        </authorList>
    </citation>
    <scope>NUCLEOTIDE SEQUENCE [LARGE SCALE GENOMIC DNA]</scope>
    <source>
        <strain evidence="1 2">LMG 21834</strain>
    </source>
</reference>
<dbReference type="Pfam" id="PF05133">
    <property type="entry name" value="SPP1_portal"/>
    <property type="match status" value="1"/>
</dbReference>
<dbReference type="AlphaFoldDB" id="A0AB94IM33"/>
<accession>A0AB94IM33</accession>
<organism evidence="1 2">
    <name type="scientific">Neobacillus vireti LMG 21834</name>
    <dbReference type="NCBI Taxonomy" id="1131730"/>
    <lineage>
        <taxon>Bacteria</taxon>
        <taxon>Bacillati</taxon>
        <taxon>Bacillota</taxon>
        <taxon>Bacilli</taxon>
        <taxon>Bacillales</taxon>
        <taxon>Bacillaceae</taxon>
        <taxon>Neobacillus</taxon>
    </lineage>
</organism>